<feature type="compositionally biased region" description="Low complexity" evidence="1">
    <location>
        <begin position="189"/>
        <end position="206"/>
    </location>
</feature>
<dbReference type="AlphaFoldDB" id="A0A0K2Y5K0"/>
<dbReference type="Pfam" id="PF10615">
    <property type="entry name" value="DUF2470"/>
    <property type="match status" value="1"/>
</dbReference>
<feature type="domain" description="DUF2470" evidence="2">
    <location>
        <begin position="5"/>
        <end position="78"/>
    </location>
</feature>
<dbReference type="Gene3D" id="3.20.180.10">
    <property type="entry name" value="PNP-oxidase-like"/>
    <property type="match status" value="1"/>
</dbReference>
<feature type="region of interest" description="Disordered" evidence="1">
    <location>
        <begin position="85"/>
        <end position="122"/>
    </location>
</feature>
<protein>
    <recommendedName>
        <fullName evidence="2">DUF2470 domain-containing protein</fullName>
    </recommendedName>
</protein>
<evidence type="ECO:0000313" key="4">
    <source>
        <dbReference type="Proteomes" id="UP000043437"/>
    </source>
</evidence>
<evidence type="ECO:0000259" key="2">
    <source>
        <dbReference type="Pfam" id="PF10615"/>
    </source>
</evidence>
<proteinExistence type="predicted"/>
<accession>A0A0K2Y5K0</accession>
<dbReference type="EMBL" id="CDMG01000004">
    <property type="protein sequence ID" value="CRI32246.1"/>
    <property type="molecule type" value="Genomic_DNA"/>
</dbReference>
<sequence>MDKQHALNVLNSKQLHNVVRLFEKYAQVPGATNICVKDLDFQGLQIAYAKEGQEEVFSLAFPHTLENFEGIRDALIALLGEDAPSAAQGHQNAQQNPQEGSNLQNGFGPQGQHPFGAYAPFGAQHPQWGFGPQVQGFQGFGPHGMFMFGFMPFWGFGPMGFLQWGFNPQGQNPQQGFHPQAFGPQSQSPQDGTQPAQPQPAQTKQD</sequence>
<feature type="compositionally biased region" description="Polar residues" evidence="1">
    <location>
        <begin position="88"/>
        <end position="107"/>
    </location>
</feature>
<dbReference type="InterPro" id="IPR019595">
    <property type="entry name" value="DUF2470"/>
</dbReference>
<reference evidence="4" key="1">
    <citation type="submission" date="2014-12" db="EMBL/GenBank/DDBJ databases">
        <authorList>
            <person name="Jaenicke S."/>
        </authorList>
    </citation>
    <scope>NUCLEOTIDE SEQUENCE [LARGE SCALE GENOMIC DNA]</scope>
</reference>
<dbReference type="Proteomes" id="UP000043437">
    <property type="component" value="Unassembled WGS sequence"/>
</dbReference>
<organism evidence="3 4">
    <name type="scientific">Helicobacter ailurogastricus</name>
    <dbReference type="NCBI Taxonomy" id="1578720"/>
    <lineage>
        <taxon>Bacteria</taxon>
        <taxon>Pseudomonadati</taxon>
        <taxon>Campylobacterota</taxon>
        <taxon>Epsilonproteobacteria</taxon>
        <taxon>Campylobacterales</taxon>
        <taxon>Helicobacteraceae</taxon>
        <taxon>Helicobacter</taxon>
    </lineage>
</organism>
<evidence type="ECO:0000256" key="1">
    <source>
        <dbReference type="SAM" id="MobiDB-lite"/>
    </source>
</evidence>
<feature type="compositionally biased region" description="Low complexity" evidence="1">
    <location>
        <begin position="165"/>
        <end position="180"/>
    </location>
</feature>
<dbReference type="InterPro" id="IPR037119">
    <property type="entry name" value="Haem_oxidase_HugZ-like_sf"/>
</dbReference>
<dbReference type="RefSeq" id="WP_053945134.1">
    <property type="nucleotide sequence ID" value="NZ_CDMG01000004.1"/>
</dbReference>
<name>A0A0K2Y5K0_9HELI</name>
<dbReference type="GeneID" id="82131700"/>
<feature type="region of interest" description="Disordered" evidence="1">
    <location>
        <begin position="165"/>
        <end position="206"/>
    </location>
</feature>
<gene>
    <name evidence="3" type="ORF">HAL07_07210</name>
</gene>
<evidence type="ECO:0000313" key="3">
    <source>
        <dbReference type="EMBL" id="CRI32246.1"/>
    </source>
</evidence>